<keyword evidence="5" id="KW-0010">Activator</keyword>
<dbReference type="PROSITE" id="PS50112">
    <property type="entry name" value="PAS"/>
    <property type="match status" value="1"/>
</dbReference>
<keyword evidence="7" id="KW-0539">Nucleus</keyword>
<feature type="compositionally biased region" description="Polar residues" evidence="8">
    <location>
        <begin position="380"/>
        <end position="389"/>
    </location>
</feature>
<feature type="region of interest" description="Disordered" evidence="8">
    <location>
        <begin position="446"/>
        <end position="508"/>
    </location>
</feature>
<feature type="region of interest" description="Disordered" evidence="8">
    <location>
        <begin position="346"/>
        <end position="411"/>
    </location>
</feature>
<protein>
    <submittedName>
        <fullName evidence="11">Nuclear receptor coactivator 1</fullName>
    </submittedName>
</protein>
<keyword evidence="4" id="KW-0805">Transcription regulation</keyword>
<feature type="region of interest" description="Disordered" evidence="8">
    <location>
        <begin position="933"/>
        <end position="960"/>
    </location>
</feature>
<dbReference type="InterPro" id="IPR017426">
    <property type="entry name" value="Nuclear_rcpt_coactivator"/>
</dbReference>
<gene>
    <name evidence="11" type="ORF">Cadr_000017881</name>
</gene>
<keyword evidence="11" id="KW-0675">Receptor</keyword>
<dbReference type="GO" id="GO:0045944">
    <property type="term" value="P:positive regulation of transcription by RNA polymerase II"/>
    <property type="evidence" value="ECO:0007669"/>
    <property type="project" value="TreeGrafter"/>
</dbReference>
<dbReference type="PROSITE" id="PS50888">
    <property type="entry name" value="BHLH"/>
    <property type="match status" value="1"/>
</dbReference>
<dbReference type="Pfam" id="PF00989">
    <property type="entry name" value="PAS"/>
    <property type="match status" value="1"/>
</dbReference>
<dbReference type="InterPro" id="IPR014935">
    <property type="entry name" value="SRC/p160_LXXLL"/>
</dbReference>
<evidence type="ECO:0000313" key="12">
    <source>
        <dbReference type="Proteomes" id="UP000299084"/>
    </source>
</evidence>
<comment type="caution">
    <text evidence="11">The sequence shown here is derived from an EMBL/GenBank/DDBJ whole genome shotgun (WGS) entry which is preliminary data.</text>
</comment>
<name>A0A5N4D7B1_CAMDR</name>
<feature type="compositionally biased region" description="Basic and acidic residues" evidence="8">
    <location>
        <begin position="89"/>
        <end position="102"/>
    </location>
</feature>
<feature type="compositionally biased region" description="Low complexity" evidence="8">
    <location>
        <begin position="446"/>
        <end position="467"/>
    </location>
</feature>
<comment type="similarity">
    <text evidence="2">Belongs to the SRC/p160 nuclear receptor coactivator family.</text>
</comment>
<dbReference type="SUPFAM" id="SSF47459">
    <property type="entry name" value="HLH, helix-loop-helix DNA-binding domain"/>
    <property type="match status" value="1"/>
</dbReference>
<dbReference type="PANTHER" id="PTHR10684:SF1">
    <property type="entry name" value="NUCLEAR RECEPTOR COACTIVATOR 1"/>
    <property type="match status" value="1"/>
</dbReference>
<dbReference type="AlphaFoldDB" id="A0A5N4D7B1"/>
<feature type="domain" description="BHLH" evidence="10">
    <location>
        <begin position="29"/>
        <end position="86"/>
    </location>
</feature>
<feature type="compositionally biased region" description="Low complexity" evidence="8">
    <location>
        <begin position="1123"/>
        <end position="1148"/>
    </location>
</feature>
<evidence type="ECO:0000256" key="8">
    <source>
        <dbReference type="SAM" id="MobiDB-lite"/>
    </source>
</evidence>
<evidence type="ECO:0000256" key="4">
    <source>
        <dbReference type="ARBA" id="ARBA00023015"/>
    </source>
</evidence>
<dbReference type="SUPFAM" id="SSF55785">
    <property type="entry name" value="PYP-like sensor domain (PAS domain)"/>
    <property type="match status" value="2"/>
</dbReference>
<dbReference type="Pfam" id="PF08815">
    <property type="entry name" value="Nuc_rec_co-act"/>
    <property type="match status" value="1"/>
</dbReference>
<evidence type="ECO:0000256" key="1">
    <source>
        <dbReference type="ARBA" id="ARBA00004123"/>
    </source>
</evidence>
<evidence type="ECO:0000313" key="11">
    <source>
        <dbReference type="EMBL" id="KAB1266940.1"/>
    </source>
</evidence>
<dbReference type="InterPro" id="IPR011598">
    <property type="entry name" value="bHLH_dom"/>
</dbReference>
<feature type="region of interest" description="Disordered" evidence="8">
    <location>
        <begin position="89"/>
        <end position="109"/>
    </location>
</feature>
<dbReference type="GO" id="GO:0005634">
    <property type="term" value="C:nucleus"/>
    <property type="evidence" value="ECO:0007669"/>
    <property type="project" value="UniProtKB-SubCell"/>
</dbReference>
<dbReference type="CDD" id="cd00130">
    <property type="entry name" value="PAS"/>
    <property type="match status" value="1"/>
</dbReference>
<dbReference type="Gene3D" id="6.10.140.410">
    <property type="match status" value="1"/>
</dbReference>
<keyword evidence="12" id="KW-1185">Reference proteome</keyword>
<feature type="domain" description="PAS" evidence="9">
    <location>
        <begin position="115"/>
        <end position="186"/>
    </location>
</feature>
<dbReference type="CDD" id="cd18948">
    <property type="entry name" value="bHLH-PAS_NCoA1_SRC1"/>
    <property type="match status" value="1"/>
</dbReference>
<evidence type="ECO:0000256" key="6">
    <source>
        <dbReference type="ARBA" id="ARBA00023163"/>
    </source>
</evidence>
<feature type="region of interest" description="Disordered" evidence="8">
    <location>
        <begin position="1116"/>
        <end position="1148"/>
    </location>
</feature>
<dbReference type="FunFam" id="4.10.280.10:FF:000008">
    <property type="entry name" value="Nuclear receptor coactivator"/>
    <property type="match status" value="1"/>
</dbReference>
<dbReference type="Proteomes" id="UP000299084">
    <property type="component" value="Unassembled WGS sequence"/>
</dbReference>
<dbReference type="SUPFAM" id="SSF69125">
    <property type="entry name" value="Nuclear receptor coactivator interlocking domain"/>
    <property type="match status" value="1"/>
</dbReference>
<feature type="compositionally biased region" description="Polar residues" evidence="8">
    <location>
        <begin position="482"/>
        <end position="491"/>
    </location>
</feature>
<dbReference type="PANTHER" id="PTHR10684">
    <property type="entry name" value="NUCLEAR RECEPTOR COACTIVATOR"/>
    <property type="match status" value="1"/>
</dbReference>
<dbReference type="Gene3D" id="4.10.280.10">
    <property type="entry name" value="Helix-loop-helix DNA-binding domain"/>
    <property type="match status" value="1"/>
</dbReference>
<evidence type="ECO:0000256" key="2">
    <source>
        <dbReference type="ARBA" id="ARBA00009933"/>
    </source>
</evidence>
<comment type="subcellular location">
    <subcellularLocation>
        <location evidence="1">Nucleus</location>
    </subcellularLocation>
</comment>
<dbReference type="GO" id="GO:0016922">
    <property type="term" value="F:nuclear receptor binding"/>
    <property type="evidence" value="ECO:0007669"/>
    <property type="project" value="InterPro"/>
</dbReference>
<dbReference type="InterPro" id="IPR009110">
    <property type="entry name" value="Nuc_rcpt_coact"/>
</dbReference>
<dbReference type="InterPro" id="IPR014920">
    <property type="entry name" value="Nuc_rcpt_coact_Ncoa-typ"/>
</dbReference>
<dbReference type="Pfam" id="PF23172">
    <property type="entry name" value="bHLH_NCOA"/>
    <property type="match status" value="1"/>
</dbReference>
<dbReference type="EMBL" id="JWIN03000015">
    <property type="protein sequence ID" value="KAB1266940.1"/>
    <property type="molecule type" value="Genomic_DNA"/>
</dbReference>
<dbReference type="InterPro" id="IPR000014">
    <property type="entry name" value="PAS"/>
</dbReference>
<dbReference type="FunFam" id="3.30.450.20:FF:000007">
    <property type="entry name" value="Nuclear receptor coactivator"/>
    <property type="match status" value="1"/>
</dbReference>
<keyword evidence="6" id="KW-0804">Transcription</keyword>
<dbReference type="InterPro" id="IPR036638">
    <property type="entry name" value="HLH_DNA-bd_sf"/>
</dbReference>
<dbReference type="InterPro" id="IPR037077">
    <property type="entry name" value="Nuc_rcpt_coact_Ncoa_int_sf"/>
</dbReference>
<dbReference type="Gene3D" id="3.30.450.20">
    <property type="entry name" value="PAS domain"/>
    <property type="match status" value="2"/>
</dbReference>
<dbReference type="Pfam" id="PF14598">
    <property type="entry name" value="PAS_11"/>
    <property type="match status" value="1"/>
</dbReference>
<evidence type="ECO:0000259" key="9">
    <source>
        <dbReference type="PROSITE" id="PS50112"/>
    </source>
</evidence>
<dbReference type="InterPro" id="IPR056193">
    <property type="entry name" value="bHLH_NCOA1-3"/>
</dbReference>
<accession>A0A5N4D7B1</accession>
<evidence type="ECO:0000256" key="5">
    <source>
        <dbReference type="ARBA" id="ARBA00023159"/>
    </source>
</evidence>
<proteinExistence type="inferred from homology"/>
<organism evidence="11 12">
    <name type="scientific">Camelus dromedarius</name>
    <name type="common">Dromedary</name>
    <name type="synonym">Arabian camel</name>
    <dbReference type="NCBI Taxonomy" id="9838"/>
    <lineage>
        <taxon>Eukaryota</taxon>
        <taxon>Metazoa</taxon>
        <taxon>Chordata</taxon>
        <taxon>Craniata</taxon>
        <taxon>Vertebrata</taxon>
        <taxon>Euteleostomi</taxon>
        <taxon>Mammalia</taxon>
        <taxon>Eutheria</taxon>
        <taxon>Laurasiatheria</taxon>
        <taxon>Artiodactyla</taxon>
        <taxon>Tylopoda</taxon>
        <taxon>Camelidae</taxon>
        <taxon>Camelus</taxon>
    </lineage>
</organism>
<sequence>GVKFFNMSGLGDSSSDPANPDSHKRKGSPCDTLASSTEKRRREQENKYLEELAELLSANISDIDSLSVKPDKCKILKKTVDQIQLMKRMEQEKSTTDDEVQKSDISSSSQGVIEKESLGPLLLEALDGFFFVVNCEGRIVFVSENVTSYLGYNQEELMNTSVYSILHVGDHAEFVKNLLPKSLVNGVPWPQEATRRNSHTFNCRMLIHPPDEPGTENQEACQRYEVMQCFTVSQPKSIQEDGEDFQSCLICIARRLPRPPAITGVESFMTKQDTTGKIISIDTSSLRAAGRTGWEDLVRKCIYAFFQPQGREPSYARQLFQEVTPLQSMNEGPNNSVGFSASSPVLRQMSSQNSPSRLNIQPAKAESKDNKEIASILNEMIQSDNSSNDGKPLDSGLLHNNDRLSDGDNKYSQTSHKLVQLLTTTAEQQLRHADIDTSCKEVLSCTGTSNSASANSSSGSCPSSHSSLTERHKILHRLLQEGSPSDITTLSVEPDKKDSASTSVSVTGQVQGNSSIKLELDASKKKESKDHQLLRYLLDKDEKDLRSTPNLSLDDVKVKVEKKEQMDSCNTNPTPMTKPAPEDIKLESQSQFTADLDQFDQLLPTLEKAAQLPGLCETERMDGAVTSVTVKSEILPASLQSTTARPTSRLNRLPELELEAIDNQFGQPGTGDQVPWANNTVTAVNQNKPEDQCISSQLDELLCPPTTVEGRNDEKALLEQLVSFLSGKDETELAELDRALGIDKLVQGGGLDVLSERFPPQQATPPLMMEERPNLYSQPYSSPSPTANLSSPFQGMVRQKPSLGTMPVQVTPPRGAFSPGMGMQPRQTLNRPPAAPNQLRLQLQQRLQGQQQLIHQNRQAILNQFAASAPVGINMRSGMQQQITPQPPLNAQMLAQRQRELYSQQHRQRQLIQQQRAMLMRQQSFGNNLPPSSGLPVQMGNPRMVPQGEASFAPSLSPGSSMVPMPIPPPQSSLLQQNPPASGYQSPDMKAWQQGAMGNNNVFSQAVQNQPTPAQPGVYNNMSITVSMAGGNTNVQNMNPMMGQMQMSSLQMPGMNTVCPEQINDPALRHTGLYCNQLSSSDLLKTEADGTQQVQQVQVFADVQCTVNLVGGDPYLNQPGPLGTQKPTAGPQTPQAQQKSLLQQLLTE</sequence>
<dbReference type="Pfam" id="PF08832">
    <property type="entry name" value="SRC-1"/>
    <property type="match status" value="1"/>
</dbReference>
<dbReference type="GO" id="GO:0032870">
    <property type="term" value="P:cellular response to hormone stimulus"/>
    <property type="evidence" value="ECO:0007669"/>
    <property type="project" value="TreeGrafter"/>
</dbReference>
<feature type="non-terminal residue" evidence="11">
    <location>
        <position position="1"/>
    </location>
</feature>
<dbReference type="GO" id="GO:0003713">
    <property type="term" value="F:transcription coactivator activity"/>
    <property type="evidence" value="ECO:0007669"/>
    <property type="project" value="InterPro"/>
</dbReference>
<feature type="region of interest" description="Disordered" evidence="8">
    <location>
        <begin position="1"/>
        <end position="44"/>
    </location>
</feature>
<evidence type="ECO:0000256" key="3">
    <source>
        <dbReference type="ARBA" id="ARBA00022737"/>
    </source>
</evidence>
<dbReference type="InterPro" id="IPR028819">
    <property type="entry name" value="NCOA1_bHLH"/>
</dbReference>
<dbReference type="SMART" id="SM00091">
    <property type="entry name" value="PAS"/>
    <property type="match status" value="1"/>
</dbReference>
<feature type="compositionally biased region" description="Basic and acidic residues" evidence="8">
    <location>
        <begin position="400"/>
        <end position="409"/>
    </location>
</feature>
<dbReference type="GO" id="GO:0046983">
    <property type="term" value="F:protein dimerization activity"/>
    <property type="evidence" value="ECO:0007669"/>
    <property type="project" value="InterPro"/>
</dbReference>
<reference evidence="11 12" key="1">
    <citation type="journal article" date="2019" name="Mol. Ecol. Resour.">
        <title>Improving Illumina assemblies with Hi-C and long reads: an example with the North African dromedary.</title>
        <authorList>
            <person name="Elbers J.P."/>
            <person name="Rogers M.F."/>
            <person name="Perelman P.L."/>
            <person name="Proskuryakova A.A."/>
            <person name="Serdyukova N.A."/>
            <person name="Johnson W.E."/>
            <person name="Horin P."/>
            <person name="Corander J."/>
            <person name="Murphy D."/>
            <person name="Burger P.A."/>
        </authorList>
    </citation>
    <scope>NUCLEOTIDE SEQUENCE [LARGE SCALE GENOMIC DNA]</scope>
    <source>
        <strain evidence="11">Drom800</strain>
        <tissue evidence="11">Blood</tissue>
    </source>
</reference>
<dbReference type="InterPro" id="IPR035965">
    <property type="entry name" value="PAS-like_dom_sf"/>
</dbReference>
<evidence type="ECO:0000256" key="7">
    <source>
        <dbReference type="ARBA" id="ARBA00023242"/>
    </source>
</evidence>
<keyword evidence="3" id="KW-0677">Repeat</keyword>
<evidence type="ECO:0000259" key="10">
    <source>
        <dbReference type="PROSITE" id="PS50888"/>
    </source>
</evidence>
<dbReference type="SMART" id="SM00353">
    <property type="entry name" value="HLH"/>
    <property type="match status" value="1"/>
</dbReference>
<dbReference type="InterPro" id="IPR013767">
    <property type="entry name" value="PAS_fold"/>
</dbReference>
<feature type="compositionally biased region" description="Polar residues" evidence="8">
    <location>
        <begin position="346"/>
        <end position="359"/>
    </location>
</feature>